<accession>A0AAD9DZZ6</accession>
<evidence type="ECO:0000313" key="1">
    <source>
        <dbReference type="EMBL" id="KAK1800236.1"/>
    </source>
</evidence>
<dbReference type="Proteomes" id="UP001239994">
    <property type="component" value="Unassembled WGS sequence"/>
</dbReference>
<organism evidence="1 2">
    <name type="scientific">Electrophorus voltai</name>
    <dbReference type="NCBI Taxonomy" id="2609070"/>
    <lineage>
        <taxon>Eukaryota</taxon>
        <taxon>Metazoa</taxon>
        <taxon>Chordata</taxon>
        <taxon>Craniata</taxon>
        <taxon>Vertebrata</taxon>
        <taxon>Euteleostomi</taxon>
        <taxon>Actinopterygii</taxon>
        <taxon>Neopterygii</taxon>
        <taxon>Teleostei</taxon>
        <taxon>Ostariophysi</taxon>
        <taxon>Gymnotiformes</taxon>
        <taxon>Gymnotoidei</taxon>
        <taxon>Gymnotidae</taxon>
        <taxon>Electrophorus</taxon>
    </lineage>
</organism>
<gene>
    <name evidence="1" type="ORF">P4O66_000282</name>
</gene>
<name>A0AAD9DZZ6_9TELE</name>
<dbReference type="EMBL" id="JAROKS010000010">
    <property type="protein sequence ID" value="KAK1800236.1"/>
    <property type="molecule type" value="Genomic_DNA"/>
</dbReference>
<reference evidence="1" key="1">
    <citation type="submission" date="2023-03" db="EMBL/GenBank/DDBJ databases">
        <title>Electrophorus voltai genome.</title>
        <authorList>
            <person name="Bian C."/>
        </authorList>
    </citation>
    <scope>NUCLEOTIDE SEQUENCE</scope>
    <source>
        <strain evidence="1">CB-2022</strain>
        <tissue evidence="1">Muscle</tissue>
    </source>
</reference>
<dbReference type="AlphaFoldDB" id="A0AAD9DZZ6"/>
<keyword evidence="2" id="KW-1185">Reference proteome</keyword>
<evidence type="ECO:0000313" key="2">
    <source>
        <dbReference type="Proteomes" id="UP001239994"/>
    </source>
</evidence>
<sequence length="95" mass="10923">MYYSKEKVKRTGERTTCSRHSINGLPCLHGNNHFMTFAIFTSSNVFDIINNSPGREVSCKVKHGTLLQSNEWVWIPDMVIEDHKKKNCRGPQEAK</sequence>
<protein>
    <submittedName>
        <fullName evidence="1">Uncharacterized protein</fullName>
    </submittedName>
</protein>
<comment type="caution">
    <text evidence="1">The sequence shown here is derived from an EMBL/GenBank/DDBJ whole genome shotgun (WGS) entry which is preliminary data.</text>
</comment>
<proteinExistence type="predicted"/>